<gene>
    <name evidence="3" type="ORF">PQ456_21240</name>
</gene>
<dbReference type="InterPro" id="IPR005149">
    <property type="entry name" value="Tscrpt_reg_PadR_N"/>
</dbReference>
<dbReference type="Proteomes" id="UP001220509">
    <property type="component" value="Chromosome"/>
</dbReference>
<keyword evidence="4" id="KW-1185">Reference proteome</keyword>
<evidence type="ECO:0000259" key="2">
    <source>
        <dbReference type="Pfam" id="PF10400"/>
    </source>
</evidence>
<dbReference type="Gene3D" id="6.10.140.190">
    <property type="match status" value="1"/>
</dbReference>
<organism evidence="3 4">
    <name type="scientific">Paenibacillus kyungheensis</name>
    <dbReference type="NCBI Taxonomy" id="1452732"/>
    <lineage>
        <taxon>Bacteria</taxon>
        <taxon>Bacillati</taxon>
        <taxon>Bacillota</taxon>
        <taxon>Bacilli</taxon>
        <taxon>Bacillales</taxon>
        <taxon>Paenibacillaceae</taxon>
        <taxon>Paenibacillus</taxon>
    </lineage>
</organism>
<evidence type="ECO:0000259" key="1">
    <source>
        <dbReference type="Pfam" id="PF03551"/>
    </source>
</evidence>
<accession>A0AAX3M0G2</accession>
<dbReference type="SUPFAM" id="SSF46785">
    <property type="entry name" value="Winged helix' DNA-binding domain"/>
    <property type="match status" value="1"/>
</dbReference>
<dbReference type="AlphaFoldDB" id="A0AAX3M0G2"/>
<dbReference type="KEGG" id="pka:PQ456_21240"/>
<dbReference type="InterPro" id="IPR036390">
    <property type="entry name" value="WH_DNA-bd_sf"/>
</dbReference>
<evidence type="ECO:0000313" key="3">
    <source>
        <dbReference type="EMBL" id="WCT55639.1"/>
    </source>
</evidence>
<dbReference type="InterPro" id="IPR036388">
    <property type="entry name" value="WH-like_DNA-bd_sf"/>
</dbReference>
<feature type="domain" description="Transcription regulator PadR C-terminal" evidence="2">
    <location>
        <begin position="95"/>
        <end position="182"/>
    </location>
</feature>
<dbReference type="PANTHER" id="PTHR43252:SF6">
    <property type="entry name" value="NEGATIVE TRANSCRIPTION REGULATOR PADR"/>
    <property type="match status" value="1"/>
</dbReference>
<dbReference type="EMBL" id="CP117416">
    <property type="protein sequence ID" value="WCT55639.1"/>
    <property type="molecule type" value="Genomic_DNA"/>
</dbReference>
<evidence type="ECO:0000313" key="4">
    <source>
        <dbReference type="Proteomes" id="UP001220509"/>
    </source>
</evidence>
<proteinExistence type="predicted"/>
<dbReference type="InterPro" id="IPR018309">
    <property type="entry name" value="Tscrpt_reg_PadR_C"/>
</dbReference>
<dbReference type="Pfam" id="PF03551">
    <property type="entry name" value="PadR"/>
    <property type="match status" value="1"/>
</dbReference>
<feature type="domain" description="Transcription regulator PadR N-terminal" evidence="1">
    <location>
        <begin position="8"/>
        <end position="80"/>
    </location>
</feature>
<reference evidence="3 4" key="1">
    <citation type="submission" date="2023-02" db="EMBL/GenBank/DDBJ databases">
        <title>Genome sequence of Paenibacillus kyungheensis KACC 18744.</title>
        <authorList>
            <person name="Kim S."/>
            <person name="Heo J."/>
            <person name="Kwon S.-W."/>
        </authorList>
    </citation>
    <scope>NUCLEOTIDE SEQUENCE [LARGE SCALE GENOMIC DNA]</scope>
    <source>
        <strain evidence="3 4">KACC 18744</strain>
    </source>
</reference>
<dbReference type="Pfam" id="PF10400">
    <property type="entry name" value="Vir_act_alpha_C"/>
    <property type="match status" value="1"/>
</dbReference>
<dbReference type="Gene3D" id="1.10.10.10">
    <property type="entry name" value="Winged helix-like DNA-binding domain superfamily/Winged helix DNA-binding domain"/>
    <property type="match status" value="1"/>
</dbReference>
<dbReference type="RefSeq" id="WP_273613998.1">
    <property type="nucleotide sequence ID" value="NZ_CP117416.1"/>
</dbReference>
<protein>
    <submittedName>
        <fullName evidence="3">PadR family transcriptional regulator</fullName>
    </submittedName>
</protein>
<sequence length="186" mass="22088">MRVLKFAILGLLYRQEYSGYDITSQFKKEIGQFWSAKHSQIYPELRKLVDEGLLHFRTQIQGEKLEKKMYTITEAGRKELLAWAISPEPLPETEKDAFMLKMYFIHTLSKEEAKTLFQDQLQQRQDKLVYLQQQYDDLIPVFGTENTADAMYFDHPHLGHYLVLTKAIAREQSYVVWLEQQMKLFL</sequence>
<dbReference type="PANTHER" id="PTHR43252">
    <property type="entry name" value="TRANSCRIPTIONAL REGULATOR YQJI"/>
    <property type="match status" value="1"/>
</dbReference>
<name>A0AAX3M0G2_9BACL</name>